<organism evidence="1 2">
    <name type="scientific">Faecalibacterium prausnitzii M21/2</name>
    <dbReference type="NCBI Taxonomy" id="411485"/>
    <lineage>
        <taxon>Bacteria</taxon>
        <taxon>Bacillati</taxon>
        <taxon>Bacillota</taxon>
        <taxon>Clostridia</taxon>
        <taxon>Eubacteriales</taxon>
        <taxon>Oscillospiraceae</taxon>
        <taxon>Faecalibacterium</taxon>
    </lineage>
</organism>
<name>A8SB39_9FIRM</name>
<evidence type="ECO:0000313" key="1">
    <source>
        <dbReference type="EMBL" id="EDP21734.1"/>
    </source>
</evidence>
<evidence type="ECO:0000313" key="2">
    <source>
        <dbReference type="Proteomes" id="UP000005945"/>
    </source>
</evidence>
<reference evidence="1 2" key="1">
    <citation type="submission" date="2007-09" db="EMBL/GenBank/DDBJ databases">
        <title>Draft genome sequence of Faecalibacterium prausnitzii M21/2.</title>
        <authorList>
            <person name="Sudarsanam P."/>
            <person name="Ley R."/>
            <person name="Guruge J."/>
            <person name="Turnbaugh P.J."/>
            <person name="Mahowald M."/>
            <person name="Liep D."/>
            <person name="Gordon J."/>
        </authorList>
    </citation>
    <scope>NUCLEOTIDE SEQUENCE [LARGE SCALE GENOMIC DNA]</scope>
    <source>
        <strain evidence="1 2">M21/2</strain>
    </source>
</reference>
<accession>A8SB39</accession>
<dbReference type="Proteomes" id="UP000005945">
    <property type="component" value="Unassembled WGS sequence"/>
</dbReference>
<dbReference type="HOGENOM" id="CLU_126007_0_0_9"/>
<reference evidence="1 2" key="2">
    <citation type="submission" date="2007-09" db="EMBL/GenBank/DDBJ databases">
        <authorList>
            <person name="Fulton L."/>
            <person name="Clifton S."/>
            <person name="Fulton B."/>
            <person name="Xu J."/>
            <person name="Minx P."/>
            <person name="Pepin K.H."/>
            <person name="Johnson M."/>
            <person name="Thiruvilangam P."/>
            <person name="Bhonagiri V."/>
            <person name="Nash W.E."/>
            <person name="Mardis E.R."/>
            <person name="Wilson R.K."/>
        </authorList>
    </citation>
    <scope>NUCLEOTIDE SEQUENCE [LARGE SCALE GENOMIC DNA]</scope>
    <source>
        <strain evidence="1 2">M21/2</strain>
    </source>
</reference>
<comment type="caution">
    <text evidence="1">The sequence shown here is derived from an EMBL/GenBank/DDBJ whole genome shotgun (WGS) entry which is preliminary data.</text>
</comment>
<dbReference type="EMBL" id="ABED02000025">
    <property type="protein sequence ID" value="EDP21734.1"/>
    <property type="molecule type" value="Genomic_DNA"/>
</dbReference>
<gene>
    <name evidence="1" type="ORF">FAEPRAM212_01555</name>
</gene>
<evidence type="ECO:0008006" key="3">
    <source>
        <dbReference type="Google" id="ProtNLM"/>
    </source>
</evidence>
<proteinExistence type="predicted"/>
<dbReference type="InterPro" id="IPR009734">
    <property type="entry name" value="Myoviridae_GpU"/>
</dbReference>
<sequence>MIGTFGTSIIFEVSEDHVLAFKKLTQDVKGRWASHETLGAKPKKEFLGADAREGALEIYLSAGLGVRPRTTLQALEKMVESGATEYLIIGDMPLSENKYAITAVSEAWNMVYNDGSLVKATVSITLEEYPT</sequence>
<protein>
    <recommendedName>
        <fullName evidence="3">Phage P2 GpU</fullName>
    </recommendedName>
</protein>
<dbReference type="Pfam" id="PF06995">
    <property type="entry name" value="Phage_P2_GpU"/>
    <property type="match status" value="1"/>
</dbReference>
<dbReference type="GeneID" id="75068338"/>
<dbReference type="RefSeq" id="WP_005923692.1">
    <property type="nucleotide sequence ID" value="NZ_DS483500.1"/>
</dbReference>
<dbReference type="AlphaFoldDB" id="A8SB39"/>